<proteinExistence type="predicted"/>
<comment type="caution">
    <text evidence="1">The sequence shown here is derived from an EMBL/GenBank/DDBJ whole genome shotgun (WGS) entry which is preliminary data.</text>
</comment>
<dbReference type="EMBL" id="LVVZ01000005">
    <property type="protein sequence ID" value="OKL45385.1"/>
    <property type="molecule type" value="Genomic_DNA"/>
</dbReference>
<organism evidence="1 2">
    <name type="scientific">Pseudovibrio exalbescens</name>
    <dbReference type="NCBI Taxonomy" id="197461"/>
    <lineage>
        <taxon>Bacteria</taxon>
        <taxon>Pseudomonadati</taxon>
        <taxon>Pseudomonadota</taxon>
        <taxon>Alphaproteobacteria</taxon>
        <taxon>Hyphomicrobiales</taxon>
        <taxon>Stappiaceae</taxon>
        <taxon>Pseudovibrio</taxon>
    </lineage>
</organism>
<dbReference type="Proteomes" id="UP000185783">
    <property type="component" value="Unassembled WGS sequence"/>
</dbReference>
<dbReference type="RefSeq" id="WP_036487967.1">
    <property type="nucleotide sequence ID" value="NZ_LVVZ01000005.1"/>
</dbReference>
<sequence length="70" mass="8047">MVFVTTSQFDLGTFDGEKKSWFARFMDRIFNARQAEVDRLVEQYLDKLDDETLAAAGYDRDVLLKGASAY</sequence>
<reference evidence="1 2" key="1">
    <citation type="submission" date="2016-03" db="EMBL/GenBank/DDBJ databases">
        <title>Genome sequence of Nesiotobacter sp. nov., a moderately halophilic alphaproteobacterium isolated from the Yellow Sea, China.</title>
        <authorList>
            <person name="Zhang G."/>
            <person name="Zhang R."/>
        </authorList>
    </citation>
    <scope>NUCLEOTIDE SEQUENCE [LARGE SCALE GENOMIC DNA]</scope>
    <source>
        <strain evidence="1 2">WB1-6</strain>
    </source>
</reference>
<dbReference type="OrthoDB" id="7874013at2"/>
<evidence type="ECO:0000313" key="1">
    <source>
        <dbReference type="EMBL" id="OKL45385.1"/>
    </source>
</evidence>
<keyword evidence="2" id="KW-1185">Reference proteome</keyword>
<accession>A0A1U7JKZ8</accession>
<name>A0A1U7JKZ8_9HYPH</name>
<gene>
    <name evidence="1" type="ORF">A3843_03405</name>
</gene>
<evidence type="ECO:0000313" key="2">
    <source>
        <dbReference type="Proteomes" id="UP000185783"/>
    </source>
</evidence>
<dbReference type="AlphaFoldDB" id="A0A1U7JKZ8"/>
<protein>
    <submittedName>
        <fullName evidence="1">Uncharacterized protein</fullName>
    </submittedName>
</protein>